<sequence>MRLLPTSLAVLAATQLDVSIAQSTSPSEETCIVLASKFPGKVSFPGSHQYFISNIYWSDRQAELQPACFITPESTEDVSITIKVLASFSTPFTVKSGGHTAFEGGSSIECGVTIDLVRLNKIALSDDRQTVSVGPGNRWVNISEALDPLGLAVVGGRVSDVGVSGLVLGGGISFFSGRYGWACDNVREFEIVLASGEVVIASPDTNADLFWALRGGGGSNFGIVTRFDLATFEQKDVWLYNSIYPLSSSTELVPAFVDLSVNGLPADPDGHSFFVMTHVSALGGHIIANYLYHAKPPQTPKDTPAIFSRSASISGSFINTTTIANVTTHSKAISERYGGRKAWAGTSIYLKEGSERLLQDLIPLYEDYANHLFAAAKNTNETATPFFVYQPITTNILKAMQKNGGNSLGLTPEKGPLVHIQITSNWETSRLDCVVEKGAADFIAKINGLAKERGLAAGYTYMNYADKNQDVYAGYGESNHERLKEIADTYDPEGILQRLWTGYFKV</sequence>
<name>A0ACC3ZL04_COLTU</name>
<proteinExistence type="predicted"/>
<accession>A0ACC3ZL04</accession>
<organism evidence="1 2">
    <name type="scientific">Colletotrichum truncatum</name>
    <name type="common">Anthracnose fungus</name>
    <name type="synonym">Colletotrichum capsici</name>
    <dbReference type="NCBI Taxonomy" id="5467"/>
    <lineage>
        <taxon>Eukaryota</taxon>
        <taxon>Fungi</taxon>
        <taxon>Dikarya</taxon>
        <taxon>Ascomycota</taxon>
        <taxon>Pezizomycotina</taxon>
        <taxon>Sordariomycetes</taxon>
        <taxon>Hypocreomycetidae</taxon>
        <taxon>Glomerellales</taxon>
        <taxon>Glomerellaceae</taxon>
        <taxon>Colletotrichum</taxon>
        <taxon>Colletotrichum truncatum species complex</taxon>
    </lineage>
</organism>
<comment type="caution">
    <text evidence="1">The sequence shown here is derived from an EMBL/GenBank/DDBJ whole genome shotgun (WGS) entry which is preliminary data.</text>
</comment>
<dbReference type="Proteomes" id="UP000805649">
    <property type="component" value="Unassembled WGS sequence"/>
</dbReference>
<protein>
    <submittedName>
        <fullName evidence="1">FAD binding domain-containing protein</fullName>
    </submittedName>
</protein>
<gene>
    <name evidence="1" type="ORF">CTRU02_202681</name>
</gene>
<keyword evidence="2" id="KW-1185">Reference proteome</keyword>
<evidence type="ECO:0000313" key="1">
    <source>
        <dbReference type="EMBL" id="KAL0944794.1"/>
    </source>
</evidence>
<evidence type="ECO:0000313" key="2">
    <source>
        <dbReference type="Proteomes" id="UP000805649"/>
    </source>
</evidence>
<reference evidence="1 2" key="1">
    <citation type="journal article" date="2020" name="Phytopathology">
        <title>Genome Sequence Resources of Colletotrichum truncatum, C. plurivorum, C. musicola, and C. sojae: Four Species Pathogenic to Soybean (Glycine max).</title>
        <authorList>
            <person name="Rogerio F."/>
            <person name="Boufleur T.R."/>
            <person name="Ciampi-Guillardi M."/>
            <person name="Sukno S.A."/>
            <person name="Thon M.R."/>
            <person name="Massola Junior N.S."/>
            <person name="Baroncelli R."/>
        </authorList>
    </citation>
    <scope>NUCLEOTIDE SEQUENCE [LARGE SCALE GENOMIC DNA]</scope>
    <source>
        <strain evidence="1 2">CMES1059</strain>
    </source>
</reference>
<dbReference type="EMBL" id="VUJX02000001">
    <property type="protein sequence ID" value="KAL0944794.1"/>
    <property type="molecule type" value="Genomic_DNA"/>
</dbReference>